<dbReference type="InterPro" id="IPR008201">
    <property type="entry name" value="HepT-like"/>
</dbReference>
<name>A0A4S4G4E4_9ACTN</name>
<comment type="caution">
    <text evidence="6">The sequence shown here is derived from an EMBL/GenBank/DDBJ whole genome shotgun (WGS) entry which is preliminary data.</text>
</comment>
<dbReference type="Proteomes" id="UP000308978">
    <property type="component" value="Unassembled WGS sequence"/>
</dbReference>
<protein>
    <submittedName>
        <fullName evidence="6">DUF86 domain-containing protein</fullName>
    </submittedName>
</protein>
<sequence>MSDKNLVVLKKILEETSIAHSLLGMHDVDSFMEDEMAKRAVCMTVINVGELIKNLDMDFRADNPEVPWRDMAGFRDIAAHKYQTLRMDDVYVTVADEFPSIAEDIRMICERAEGEDEARDDR</sequence>
<evidence type="ECO:0000256" key="5">
    <source>
        <dbReference type="ARBA" id="ARBA00022801"/>
    </source>
</evidence>
<proteinExistence type="predicted"/>
<dbReference type="InterPro" id="IPR051813">
    <property type="entry name" value="HepT_RNase_toxin"/>
</dbReference>
<keyword evidence="2" id="KW-1277">Toxin-antitoxin system</keyword>
<keyword evidence="3" id="KW-0540">Nuclease</keyword>
<evidence type="ECO:0000313" key="7">
    <source>
        <dbReference type="Proteomes" id="UP000308978"/>
    </source>
</evidence>
<dbReference type="RefSeq" id="WP_136432878.1">
    <property type="nucleotide sequence ID" value="NZ_SSTJ01000002.1"/>
</dbReference>
<accession>A0A4S4G4E4</accession>
<evidence type="ECO:0000313" key="6">
    <source>
        <dbReference type="EMBL" id="THG38203.1"/>
    </source>
</evidence>
<dbReference type="GO" id="GO:0004540">
    <property type="term" value="F:RNA nuclease activity"/>
    <property type="evidence" value="ECO:0007669"/>
    <property type="project" value="InterPro"/>
</dbReference>
<keyword evidence="1" id="KW-0597">Phosphoprotein</keyword>
<keyword evidence="5" id="KW-0378">Hydrolase</keyword>
<reference evidence="6 7" key="1">
    <citation type="submission" date="2019-04" db="EMBL/GenBank/DDBJ databases">
        <title>Microbes associate with the intestines of laboratory mice.</title>
        <authorList>
            <person name="Navarre W."/>
            <person name="Wong E."/>
            <person name="Huang K.C."/>
            <person name="Tropini C."/>
            <person name="Ng K."/>
            <person name="Yu B."/>
        </authorList>
    </citation>
    <scope>NUCLEOTIDE SEQUENCE [LARGE SCALE GENOMIC DNA]</scope>
    <source>
        <strain evidence="6 7">NM80_B27</strain>
    </source>
</reference>
<organism evidence="6 7">
    <name type="scientific">Adlercreutzia caecimuris</name>
    <dbReference type="NCBI Taxonomy" id="671266"/>
    <lineage>
        <taxon>Bacteria</taxon>
        <taxon>Bacillati</taxon>
        <taxon>Actinomycetota</taxon>
        <taxon>Coriobacteriia</taxon>
        <taxon>Eggerthellales</taxon>
        <taxon>Eggerthellaceae</taxon>
        <taxon>Adlercreutzia</taxon>
    </lineage>
</organism>
<evidence type="ECO:0000256" key="2">
    <source>
        <dbReference type="ARBA" id="ARBA00022649"/>
    </source>
</evidence>
<dbReference type="GO" id="GO:0016787">
    <property type="term" value="F:hydrolase activity"/>
    <property type="evidence" value="ECO:0007669"/>
    <property type="project" value="UniProtKB-KW"/>
</dbReference>
<dbReference type="GO" id="GO:0110001">
    <property type="term" value="C:toxin-antitoxin complex"/>
    <property type="evidence" value="ECO:0007669"/>
    <property type="project" value="InterPro"/>
</dbReference>
<dbReference type="PANTHER" id="PTHR34139:SF1">
    <property type="entry name" value="RNASE MJ1380-RELATED"/>
    <property type="match status" value="1"/>
</dbReference>
<dbReference type="AlphaFoldDB" id="A0A4S4G4E4"/>
<dbReference type="PANTHER" id="PTHR34139">
    <property type="entry name" value="UPF0331 PROTEIN MJ0127"/>
    <property type="match status" value="1"/>
</dbReference>
<evidence type="ECO:0000256" key="3">
    <source>
        <dbReference type="ARBA" id="ARBA00022722"/>
    </source>
</evidence>
<dbReference type="GO" id="GO:0000166">
    <property type="term" value="F:nucleotide binding"/>
    <property type="evidence" value="ECO:0007669"/>
    <property type="project" value="UniProtKB-KW"/>
</dbReference>
<dbReference type="EMBL" id="SSTJ01000002">
    <property type="protein sequence ID" value="THG38203.1"/>
    <property type="molecule type" value="Genomic_DNA"/>
</dbReference>
<evidence type="ECO:0000256" key="4">
    <source>
        <dbReference type="ARBA" id="ARBA00022741"/>
    </source>
</evidence>
<gene>
    <name evidence="6" type="ORF">E5986_01895</name>
</gene>
<keyword evidence="4" id="KW-0547">Nucleotide-binding</keyword>
<dbReference type="Pfam" id="PF01934">
    <property type="entry name" value="HepT-like"/>
    <property type="match status" value="1"/>
</dbReference>
<evidence type="ECO:0000256" key="1">
    <source>
        <dbReference type="ARBA" id="ARBA00022553"/>
    </source>
</evidence>